<dbReference type="EMBL" id="LT994652">
    <property type="protein sequence ID" value="SPN79873.1"/>
    <property type="molecule type" value="Genomic_DNA"/>
</dbReference>
<evidence type="ECO:0000313" key="1">
    <source>
        <dbReference type="EMBL" id="SPN79873.1"/>
    </source>
</evidence>
<name>A0A2R8FFR3_9VIRU</name>
<organism evidence="1">
    <name type="scientific">Cedratvirus Zaza IHUMI</name>
    <dbReference type="NCBI Taxonomy" id="2126979"/>
    <lineage>
        <taxon>Viruses</taxon>
        <taxon>Pithoviruses</taxon>
    </lineage>
</organism>
<protein>
    <submittedName>
        <fullName evidence="1">Uncharacterized protein</fullName>
    </submittedName>
</protein>
<reference evidence="1" key="1">
    <citation type="submission" date="2018-03" db="EMBL/GenBank/DDBJ databases">
        <authorList>
            <consortium name="Urmite Genomes"/>
        </authorList>
    </citation>
    <scope>NUCLEOTIDE SEQUENCE [LARGE SCALE GENOMIC DNA]</scope>
    <source>
        <strain evidence="1">IHUMI-S29</strain>
    </source>
</reference>
<proteinExistence type="predicted"/>
<gene>
    <name evidence="1" type="ORF">ZAZAV_562</name>
</gene>
<sequence>MDDSVIPGASYYVYDCWPKITDSVHKQTPLGIRGFSQEVTYYASQGDEICTLKHENRVDLVALKLDPQAEKPKLASYRRVWWPSHEITPNVYKERPGYYLYCHDKNGNRAFSFPLSSPDEDVQKFTKVDLSQAVEEPSDFTKLPKGDFTLYKEVKEQQCILC</sequence>
<accession>A0A2R8FFR3</accession>
<dbReference type="Proteomes" id="UP000270547">
    <property type="component" value="Segment"/>
</dbReference>